<accession>A0A0K0XW33</accession>
<dbReference type="RefSeq" id="WP_156200979.1">
    <property type="nucleotide sequence ID" value="NZ_CP012154.1"/>
</dbReference>
<gene>
    <name evidence="1" type="ORF">WM2015_1454</name>
</gene>
<dbReference type="PROSITE" id="PS51257">
    <property type="entry name" value="PROKAR_LIPOPROTEIN"/>
    <property type="match status" value="1"/>
</dbReference>
<sequence>MFYRYRSPVWGAFLCLLFLSGCVTTKPISEVGFPLEESGVFITATQKELETEASNTNAMAAGGGLLGVLIVHAIDSSKNRRAEEAIGSIRDALIDVPLAEEFSQRILDSGLTDQISVLEPEILYEVLDEDYEYTRDFIGISPTVRITNDLSDLKVSLALSEFSIDNRNRPRYTGFSQSYTFVHPLPEPDEDDDRDAYAEAWLAMGVDEKRELIFRGMDATIQAAIAHIEEGDWSMDADRRYRIPDYTGRIRYFHVGGTDETHWLVMNKNVREVLIVQHDSAVAAE</sequence>
<proteinExistence type="predicted"/>
<dbReference type="AlphaFoldDB" id="A0A0K0XW33"/>
<evidence type="ECO:0000313" key="1">
    <source>
        <dbReference type="EMBL" id="AKS41826.1"/>
    </source>
</evidence>
<reference evidence="1 2" key="1">
    <citation type="submission" date="2015-07" db="EMBL/GenBank/DDBJ databases">
        <authorList>
            <person name="Noorani M."/>
        </authorList>
    </citation>
    <scope>NUCLEOTIDE SEQUENCE [LARGE SCALE GENOMIC DNA]</scope>
    <source>
        <strain evidence="1 2">KCTC 42284</strain>
    </source>
</reference>
<keyword evidence="2" id="KW-1185">Reference proteome</keyword>
<dbReference type="STRING" id="1579979.WM2015_1454"/>
<dbReference type="KEGG" id="wma:WM2015_1454"/>
<protein>
    <submittedName>
        <fullName evidence="1">Uncharacterized protein</fullName>
    </submittedName>
</protein>
<organism evidence="1 2">
    <name type="scientific">Wenzhouxiangella marina</name>
    <dbReference type="NCBI Taxonomy" id="1579979"/>
    <lineage>
        <taxon>Bacteria</taxon>
        <taxon>Pseudomonadati</taxon>
        <taxon>Pseudomonadota</taxon>
        <taxon>Gammaproteobacteria</taxon>
        <taxon>Chromatiales</taxon>
        <taxon>Wenzhouxiangellaceae</taxon>
        <taxon>Wenzhouxiangella</taxon>
    </lineage>
</organism>
<dbReference type="EMBL" id="CP012154">
    <property type="protein sequence ID" value="AKS41826.1"/>
    <property type="molecule type" value="Genomic_DNA"/>
</dbReference>
<name>A0A0K0XW33_9GAMM</name>
<evidence type="ECO:0000313" key="2">
    <source>
        <dbReference type="Proteomes" id="UP000066624"/>
    </source>
</evidence>
<dbReference type="Proteomes" id="UP000066624">
    <property type="component" value="Chromosome"/>
</dbReference>